<keyword evidence="4" id="KW-1185">Reference proteome</keyword>
<name>A0A1V9ZBA2_9STRA</name>
<comment type="caution">
    <text evidence="3">The sequence shown here is derived from an EMBL/GenBank/DDBJ whole genome shotgun (WGS) entry which is preliminary data.</text>
</comment>
<dbReference type="AlphaFoldDB" id="A0A1V9ZBA2"/>
<evidence type="ECO:0000256" key="1">
    <source>
        <dbReference type="SAM" id="Coils"/>
    </source>
</evidence>
<feature type="compositionally biased region" description="Basic and acidic residues" evidence="2">
    <location>
        <begin position="411"/>
        <end position="420"/>
    </location>
</feature>
<evidence type="ECO:0000313" key="3">
    <source>
        <dbReference type="EMBL" id="OQR95286.1"/>
    </source>
</evidence>
<feature type="compositionally biased region" description="Basic residues" evidence="2">
    <location>
        <begin position="421"/>
        <end position="434"/>
    </location>
</feature>
<feature type="region of interest" description="Disordered" evidence="2">
    <location>
        <begin position="382"/>
        <end position="436"/>
    </location>
</feature>
<dbReference type="OrthoDB" id="20120at2759"/>
<sequence length="459" mass="52781">MEPLPRRKRLEPLIVSKDSSLNLSFKLPASYVSSLHRPSVPLEAVITKEDEENDDSWETKSDFKLDFEQDEDESMDTWQEDVEVFPDNFPLLLVNLSRLSKEHMKQELESNEDGKRVSASLIEVLESNKFSYVIETLFEQEIAHHTTYGIYKSYLEYLSKQSNDVWATVDYPALVDQETPLSELLFVIERPTQWKSVNCIKEYMAKTSRDIKWKAQVLEEVEYLANFEHDAKMNADTQLREKIDQLTELRQVLEKKLATTSASNATGRHLAQLELDDVEKRLKPLLKTFLTPPPEPTKFVDSLGNAATYSKVGLNVENMNVLDMILSMVFSRLPRPPQLALDAHYNSLMTNHDYIRHLWLQDFGRLPPRTQVDEDGQEIVQEEPIVEQAPSQPSGNESDAYKGDEDDSDSEASRIRQAKIEKKKRQKKKKKAKTMAKPIACVSGIALLRLTEEEQQLYG</sequence>
<evidence type="ECO:0000256" key="2">
    <source>
        <dbReference type="SAM" id="MobiDB-lite"/>
    </source>
</evidence>
<accession>A0A1V9ZBA2</accession>
<dbReference type="Proteomes" id="UP000243217">
    <property type="component" value="Unassembled WGS sequence"/>
</dbReference>
<dbReference type="EMBL" id="JNBS01002136">
    <property type="protein sequence ID" value="OQR95286.1"/>
    <property type="molecule type" value="Genomic_DNA"/>
</dbReference>
<keyword evidence="1" id="KW-0175">Coiled coil</keyword>
<proteinExistence type="predicted"/>
<organism evidence="3 4">
    <name type="scientific">Thraustotheca clavata</name>
    <dbReference type="NCBI Taxonomy" id="74557"/>
    <lineage>
        <taxon>Eukaryota</taxon>
        <taxon>Sar</taxon>
        <taxon>Stramenopiles</taxon>
        <taxon>Oomycota</taxon>
        <taxon>Saprolegniomycetes</taxon>
        <taxon>Saprolegniales</taxon>
        <taxon>Achlyaceae</taxon>
        <taxon>Thraustotheca</taxon>
    </lineage>
</organism>
<evidence type="ECO:0000313" key="4">
    <source>
        <dbReference type="Proteomes" id="UP000243217"/>
    </source>
</evidence>
<protein>
    <submittedName>
        <fullName evidence="3">Uncharacterized protein</fullName>
    </submittedName>
</protein>
<gene>
    <name evidence="3" type="ORF">THRCLA_22166</name>
</gene>
<feature type="coiled-coil region" evidence="1">
    <location>
        <begin position="236"/>
        <end position="263"/>
    </location>
</feature>
<reference evidence="3 4" key="1">
    <citation type="journal article" date="2014" name="Genome Biol. Evol.">
        <title>The secreted proteins of Achlya hypogyna and Thraustotheca clavata identify the ancestral oomycete secretome and reveal gene acquisitions by horizontal gene transfer.</title>
        <authorList>
            <person name="Misner I."/>
            <person name="Blouin N."/>
            <person name="Leonard G."/>
            <person name="Richards T.A."/>
            <person name="Lane C.E."/>
        </authorList>
    </citation>
    <scope>NUCLEOTIDE SEQUENCE [LARGE SCALE GENOMIC DNA]</scope>
    <source>
        <strain evidence="3 4">ATCC 34112</strain>
    </source>
</reference>